<evidence type="ECO:0000256" key="3">
    <source>
        <dbReference type="ARBA" id="ARBA00023015"/>
    </source>
</evidence>
<dbReference type="SMART" id="SM00574">
    <property type="entry name" value="POX"/>
    <property type="match status" value="1"/>
</dbReference>
<dbReference type="PROSITE" id="PS50071">
    <property type="entry name" value="HOMEOBOX_2"/>
    <property type="match status" value="1"/>
</dbReference>
<keyword evidence="11" id="KW-1185">Reference proteome</keyword>
<dbReference type="GO" id="GO:0006355">
    <property type="term" value="P:regulation of DNA-templated transcription"/>
    <property type="evidence" value="ECO:0007669"/>
    <property type="project" value="InterPro"/>
</dbReference>
<evidence type="ECO:0000256" key="7">
    <source>
        <dbReference type="ARBA" id="ARBA00023242"/>
    </source>
</evidence>
<dbReference type="OrthoDB" id="10056939at2759"/>
<feature type="DNA-binding region" description="Homeobox" evidence="8">
    <location>
        <begin position="500"/>
        <end position="562"/>
    </location>
</feature>
<dbReference type="InterPro" id="IPR009057">
    <property type="entry name" value="Homeodomain-like_sf"/>
</dbReference>
<dbReference type="Pfam" id="PF07526">
    <property type="entry name" value="POX"/>
    <property type="match status" value="1"/>
</dbReference>
<comment type="caution">
    <text evidence="10">The sequence shown here is derived from an EMBL/GenBank/DDBJ whole genome shotgun (WGS) entry which is preliminary data.</text>
</comment>
<evidence type="ECO:0000313" key="10">
    <source>
        <dbReference type="EMBL" id="KAF5201013.1"/>
    </source>
</evidence>
<organism evidence="10 11">
    <name type="scientific">Thalictrum thalictroides</name>
    <name type="common">Rue-anemone</name>
    <name type="synonym">Anemone thalictroides</name>
    <dbReference type="NCBI Taxonomy" id="46969"/>
    <lineage>
        <taxon>Eukaryota</taxon>
        <taxon>Viridiplantae</taxon>
        <taxon>Streptophyta</taxon>
        <taxon>Embryophyta</taxon>
        <taxon>Tracheophyta</taxon>
        <taxon>Spermatophyta</taxon>
        <taxon>Magnoliopsida</taxon>
        <taxon>Ranunculales</taxon>
        <taxon>Ranunculaceae</taxon>
        <taxon>Thalictroideae</taxon>
        <taxon>Thalictrum</taxon>
    </lineage>
</organism>
<keyword evidence="4 8" id="KW-0238">DNA-binding</keyword>
<dbReference type="GO" id="GO:0003677">
    <property type="term" value="F:DNA binding"/>
    <property type="evidence" value="ECO:0007669"/>
    <property type="project" value="UniProtKB-UniRule"/>
</dbReference>
<evidence type="ECO:0000313" key="11">
    <source>
        <dbReference type="Proteomes" id="UP000554482"/>
    </source>
</evidence>
<keyword evidence="5 8" id="KW-0371">Homeobox</keyword>
<dbReference type="EMBL" id="JABWDY010009999">
    <property type="protein sequence ID" value="KAF5201013.1"/>
    <property type="molecule type" value="Genomic_DNA"/>
</dbReference>
<evidence type="ECO:0000256" key="6">
    <source>
        <dbReference type="ARBA" id="ARBA00023163"/>
    </source>
</evidence>
<dbReference type="PANTHER" id="PTHR11850">
    <property type="entry name" value="HOMEOBOX PROTEIN TRANSCRIPTION FACTORS"/>
    <property type="match status" value="1"/>
</dbReference>
<dbReference type="SMART" id="SM00389">
    <property type="entry name" value="HOX"/>
    <property type="match status" value="1"/>
</dbReference>
<dbReference type="Proteomes" id="UP000554482">
    <property type="component" value="Unassembled WGS sequence"/>
</dbReference>
<feature type="domain" description="Homeobox" evidence="9">
    <location>
        <begin position="498"/>
        <end position="561"/>
    </location>
</feature>
<evidence type="ECO:0000256" key="8">
    <source>
        <dbReference type="PROSITE-ProRule" id="PRU00108"/>
    </source>
</evidence>
<keyword evidence="7 8" id="KW-0539">Nucleus</keyword>
<dbReference type="InterPro" id="IPR008422">
    <property type="entry name" value="KN_HD"/>
</dbReference>
<gene>
    <name evidence="10" type="ORF">FRX31_009407</name>
</gene>
<comment type="similarity">
    <text evidence="2">Belongs to the TALE/BELL homeobox family.</text>
</comment>
<evidence type="ECO:0000259" key="9">
    <source>
        <dbReference type="PROSITE" id="PS50071"/>
    </source>
</evidence>
<proteinExistence type="inferred from homology"/>
<accession>A0A7J6WVD4</accession>
<evidence type="ECO:0000256" key="4">
    <source>
        <dbReference type="ARBA" id="ARBA00023125"/>
    </source>
</evidence>
<comment type="subcellular location">
    <subcellularLocation>
        <location evidence="1 8">Nucleus</location>
    </subcellularLocation>
</comment>
<dbReference type="SUPFAM" id="SSF46689">
    <property type="entry name" value="Homeodomain-like"/>
    <property type="match status" value="1"/>
</dbReference>
<dbReference type="Gene3D" id="1.10.10.60">
    <property type="entry name" value="Homeodomain-like"/>
    <property type="match status" value="1"/>
</dbReference>
<evidence type="ECO:0000256" key="5">
    <source>
        <dbReference type="ARBA" id="ARBA00023155"/>
    </source>
</evidence>
<reference evidence="10 11" key="1">
    <citation type="submission" date="2020-06" db="EMBL/GenBank/DDBJ databases">
        <title>Transcriptomic and genomic resources for Thalictrum thalictroides and T. hernandezii: Facilitating candidate gene discovery in an emerging model plant lineage.</title>
        <authorList>
            <person name="Arias T."/>
            <person name="Riano-Pachon D.M."/>
            <person name="Di Stilio V.S."/>
        </authorList>
    </citation>
    <scope>NUCLEOTIDE SEQUENCE [LARGE SCALE GENOMIC DNA]</scope>
    <source>
        <strain evidence="11">cv. WT478/WT964</strain>
        <tissue evidence="10">Leaves</tissue>
    </source>
</reference>
<sequence>MDNDIFSSSLDIANRNPLGIDGMYLHTYSGSVVQTDPYDLHSRTQAIAALPFLSTFHGEPTYDLNIEDVNAMENTEASFSRNRPLSRQVLGDASVGSSSYIANSNFQDYFLRGESLSATSIAQLLSENTNLHGNIRGINVSAALGSALGDFRPPIPNGCCSTSTSSLATTVSCGYGVRGNMNVLETNKGTSSTGPLDGRWGFEGFLGPQELTGKSHIQAVCPPHRFIGSSSQHELDASNTSNTSLNHTYGYYIPNSELSLSLATCQPSLTNVSTVLDQSSELSCSAVTDRSLCGTGFSSERSSDNRNGLSLNLSYYKPVHFSHLLSGSKYLNVVQQILTDVTNYSLENVEYQSGSLENPSNLLYSSNWREDRVTIAVGSDEPYSSVETRSIMQRQNVEAKKAQLLILLQAVDTKYNQCLDEIHTVVSTFNAATELDPQTHTRFALNTVSLLYKSLRQRIANQIMMIGEAFNNCGREDRSFESSFIQRQWALQQLRKDHPSWRPQRGLPEKSVSVLREWMFQNFLHPYPKDAEKHILAARSGLTRSQVSNWFINARVRLWKPLIEEMYIEMNNRKNQPDENISGSDCRSHVSIDDQNFRLN</sequence>
<keyword evidence="3" id="KW-0805">Transcription regulation</keyword>
<dbReference type="AlphaFoldDB" id="A0A7J6WVD4"/>
<dbReference type="Pfam" id="PF05920">
    <property type="entry name" value="Homeobox_KN"/>
    <property type="match status" value="1"/>
</dbReference>
<keyword evidence="6" id="KW-0804">Transcription</keyword>
<evidence type="ECO:0000256" key="2">
    <source>
        <dbReference type="ARBA" id="ARBA00006454"/>
    </source>
</evidence>
<dbReference type="InterPro" id="IPR006563">
    <property type="entry name" value="POX_dom"/>
</dbReference>
<dbReference type="CDD" id="cd00086">
    <property type="entry name" value="homeodomain"/>
    <property type="match status" value="1"/>
</dbReference>
<name>A0A7J6WVD4_THATH</name>
<dbReference type="InterPro" id="IPR001356">
    <property type="entry name" value="HD"/>
</dbReference>
<evidence type="ECO:0000256" key="1">
    <source>
        <dbReference type="ARBA" id="ARBA00004123"/>
    </source>
</evidence>
<dbReference type="GO" id="GO:0005634">
    <property type="term" value="C:nucleus"/>
    <property type="evidence" value="ECO:0007669"/>
    <property type="project" value="UniProtKB-SubCell"/>
</dbReference>
<protein>
    <submittedName>
        <fullName evidence="10">Homeobox protein ath1</fullName>
    </submittedName>
</protein>
<dbReference type="InterPro" id="IPR050224">
    <property type="entry name" value="TALE_homeobox"/>
</dbReference>